<comment type="caution">
    <text evidence="2">The sequence shown here is derived from an EMBL/GenBank/DDBJ whole genome shotgun (WGS) entry which is preliminary data.</text>
</comment>
<dbReference type="Proteomes" id="UP000547458">
    <property type="component" value="Unassembled WGS sequence"/>
</dbReference>
<protein>
    <submittedName>
        <fullName evidence="2">Uncharacterized protein</fullName>
    </submittedName>
</protein>
<dbReference type="AlphaFoldDB" id="A0A846RP39"/>
<evidence type="ECO:0000313" key="3">
    <source>
        <dbReference type="Proteomes" id="UP000547458"/>
    </source>
</evidence>
<organism evidence="2 3">
    <name type="scientific">Arthrobacter pigmenti</name>
    <dbReference type="NCBI Taxonomy" id="271432"/>
    <lineage>
        <taxon>Bacteria</taxon>
        <taxon>Bacillati</taxon>
        <taxon>Actinomycetota</taxon>
        <taxon>Actinomycetes</taxon>
        <taxon>Micrococcales</taxon>
        <taxon>Micrococcaceae</taxon>
        <taxon>Arthrobacter</taxon>
    </lineage>
</organism>
<reference evidence="2 3" key="1">
    <citation type="submission" date="2020-03" db="EMBL/GenBank/DDBJ databases">
        <title>Sequencing the genomes of 1000 actinobacteria strains.</title>
        <authorList>
            <person name="Klenk H.-P."/>
        </authorList>
    </citation>
    <scope>NUCLEOTIDE SEQUENCE [LARGE SCALE GENOMIC DNA]</scope>
    <source>
        <strain evidence="2 3">DSM 16403</strain>
    </source>
</reference>
<evidence type="ECO:0000313" key="2">
    <source>
        <dbReference type="EMBL" id="NJC22839.1"/>
    </source>
</evidence>
<keyword evidence="3" id="KW-1185">Reference proteome</keyword>
<evidence type="ECO:0000256" key="1">
    <source>
        <dbReference type="SAM" id="MobiDB-lite"/>
    </source>
</evidence>
<name>A0A846RP39_9MICC</name>
<proteinExistence type="predicted"/>
<accession>A0A846RP39</accession>
<gene>
    <name evidence="2" type="ORF">BJ994_001915</name>
</gene>
<dbReference type="EMBL" id="JAATJL010000001">
    <property type="protein sequence ID" value="NJC22839.1"/>
    <property type="molecule type" value="Genomic_DNA"/>
</dbReference>
<dbReference type="RefSeq" id="WP_167993653.1">
    <property type="nucleotide sequence ID" value="NZ_JAATJL010000001.1"/>
</dbReference>
<feature type="region of interest" description="Disordered" evidence="1">
    <location>
        <begin position="146"/>
        <end position="167"/>
    </location>
</feature>
<sequence>MTAGQWRVTVLLTVLAAGFAIFLSLDFGHAAVLVTAAFVGGVVNGMLDNLDADRLPALSAPPRSKGLADVQALEFSLSGARAGVGVRAVNQLAEIASTALDARGIEHRTVKGPLGAVLGSHHLNDSVTPVDTRTFDAAMDQLEQILRQDPQHVPSHRPAPQPERDHR</sequence>